<comment type="catalytic activity">
    <reaction evidence="1 9">
        <text>1,2-dihydroxy-5-(methylsulfanyl)pent-1-en-3-one + O2 = 4-methylsulfanyl-2-oxobutanoate + formate + 2 H(+)</text>
        <dbReference type="Rhea" id="RHEA:24504"/>
        <dbReference type="ChEBI" id="CHEBI:15378"/>
        <dbReference type="ChEBI" id="CHEBI:15379"/>
        <dbReference type="ChEBI" id="CHEBI:15740"/>
        <dbReference type="ChEBI" id="CHEBI:16723"/>
        <dbReference type="ChEBI" id="CHEBI:49252"/>
        <dbReference type="EC" id="1.13.11.54"/>
    </reaction>
</comment>
<evidence type="ECO:0000256" key="6">
    <source>
        <dbReference type="ARBA" id="ARBA00023002"/>
    </source>
</evidence>
<comment type="subunit">
    <text evidence="9">Monomer.</text>
</comment>
<comment type="cofactor">
    <cofactor evidence="9">
        <name>Ni(2+)</name>
        <dbReference type="ChEBI" id="CHEBI:49786"/>
    </cofactor>
    <text evidence="9">Binds 1 nickel ion per monomer.</text>
</comment>
<evidence type="ECO:0000256" key="7">
    <source>
        <dbReference type="ARBA" id="ARBA00023004"/>
    </source>
</evidence>
<keyword evidence="12" id="KW-1185">Reference proteome</keyword>
<dbReference type="AlphaFoldDB" id="A0A6G9YQG0"/>
<dbReference type="PANTHER" id="PTHR23418:SF0">
    <property type="entry name" value="ACIREDUCTONE DIOXYGENASE"/>
    <property type="match status" value="1"/>
</dbReference>
<feature type="binding site" evidence="9">
    <location>
        <position position="132"/>
    </location>
    <ligand>
        <name>Fe(2+)</name>
        <dbReference type="ChEBI" id="CHEBI:29033"/>
    </ligand>
</feature>
<dbReference type="EC" id="1.13.11.53" evidence="9"/>
<dbReference type="KEGG" id="nah:F5544_36625"/>
<feature type="region of interest" description="Disordered" evidence="10">
    <location>
        <begin position="1"/>
        <end position="25"/>
    </location>
</feature>
<comment type="similarity">
    <text evidence="9">Belongs to the acireductone dioxygenase (ARD) family.</text>
</comment>
<comment type="pathway">
    <text evidence="9">Amino-acid biosynthesis; L-methionine biosynthesis via salvage pathway; L-methionine from S-methyl-5-thio-alpha-D-ribose 1-phosphate: step 5/6.</text>
</comment>
<comment type="function">
    <text evidence="9">Catalyzes 2 different reactions between oxygene and the acireductone 1,2-dihydroxy-3-keto-5-methylthiopentene (DHK-MTPene) depending upon the metal bound in the active site. Fe-containing acireductone dioxygenase (Fe-ARD) produces formate and 2-keto-4-methylthiobutyrate (KMTB), the alpha-ketoacid precursor of methionine in the methionine recycle pathway. Ni-containing acireductone dioxygenase (Ni-ARD) produces methylthiopropionate, carbon monoxide and formate, and does not lie on the methionine recycle pathway.</text>
</comment>
<dbReference type="InterPro" id="IPR011051">
    <property type="entry name" value="RmlC_Cupin_sf"/>
</dbReference>
<dbReference type="InterPro" id="IPR004313">
    <property type="entry name" value="ARD"/>
</dbReference>
<feature type="site" description="Important to generate the dianion" evidence="9">
    <location>
        <position position="140"/>
    </location>
</feature>
<feature type="site" description="May play a role in metal incorporation in vivo" evidence="9">
    <location>
        <position position="131"/>
    </location>
</feature>
<dbReference type="CDD" id="cd02232">
    <property type="entry name" value="cupin_ARD"/>
    <property type="match status" value="1"/>
</dbReference>
<dbReference type="HAMAP" id="MF_01682">
    <property type="entry name" value="Salvage_MtnD"/>
    <property type="match status" value="1"/>
</dbReference>
<keyword evidence="3 9" id="KW-0028">Amino-acid biosynthesis</keyword>
<comment type="cofactor">
    <cofactor evidence="9">
        <name>Fe(2+)</name>
        <dbReference type="ChEBI" id="CHEBI:29033"/>
    </cofactor>
    <text evidence="9">Binds 1 Fe(2+) cation per monomer.</text>
</comment>
<dbReference type="Pfam" id="PF03079">
    <property type="entry name" value="ARD"/>
    <property type="match status" value="1"/>
</dbReference>
<feature type="binding site" evidence="9">
    <location>
        <position position="134"/>
    </location>
    <ligand>
        <name>Ni(2+)</name>
        <dbReference type="ChEBI" id="CHEBI:49786"/>
    </ligand>
</feature>
<dbReference type="InterPro" id="IPR023956">
    <property type="entry name" value="ARD_bac"/>
</dbReference>
<feature type="binding site" evidence="9">
    <location>
        <position position="176"/>
    </location>
    <ligand>
        <name>Ni(2+)</name>
        <dbReference type="ChEBI" id="CHEBI:49786"/>
    </ligand>
</feature>
<dbReference type="PANTHER" id="PTHR23418">
    <property type="entry name" value="ACIREDUCTONE DIOXYGENASE"/>
    <property type="match status" value="1"/>
</dbReference>
<evidence type="ECO:0000256" key="3">
    <source>
        <dbReference type="ARBA" id="ARBA00022605"/>
    </source>
</evidence>
<feature type="binding site" evidence="9">
    <location>
        <position position="134"/>
    </location>
    <ligand>
        <name>Fe(2+)</name>
        <dbReference type="ChEBI" id="CHEBI:29033"/>
    </ligand>
</feature>
<dbReference type="GO" id="GO:0019284">
    <property type="term" value="P:L-methionine salvage from S-adenosylmethionine"/>
    <property type="evidence" value="ECO:0007669"/>
    <property type="project" value="InterPro"/>
</dbReference>
<evidence type="ECO:0000256" key="8">
    <source>
        <dbReference type="ARBA" id="ARBA00023167"/>
    </source>
</evidence>
<feature type="binding site" evidence="9">
    <location>
        <position position="132"/>
    </location>
    <ligand>
        <name>Ni(2+)</name>
        <dbReference type="ChEBI" id="CHEBI:49786"/>
    </ligand>
</feature>
<feature type="binding site" evidence="9">
    <location>
        <position position="176"/>
    </location>
    <ligand>
        <name>Fe(2+)</name>
        <dbReference type="ChEBI" id="CHEBI:29033"/>
    </ligand>
</feature>
<keyword evidence="4 9" id="KW-0479">Metal-binding</keyword>
<feature type="binding site" evidence="9">
    <location>
        <position position="138"/>
    </location>
    <ligand>
        <name>Fe(2+)</name>
        <dbReference type="ChEBI" id="CHEBI:29033"/>
    </ligand>
</feature>
<evidence type="ECO:0000256" key="4">
    <source>
        <dbReference type="ARBA" id="ARBA00022723"/>
    </source>
</evidence>
<reference evidence="11 12" key="1">
    <citation type="journal article" date="2019" name="ACS Chem. Biol.">
        <title>Identification and Mobilization of a Cryptic Antibiotic Biosynthesis Gene Locus from a Human-Pathogenic Nocardia Isolate.</title>
        <authorList>
            <person name="Herisse M."/>
            <person name="Ishida K."/>
            <person name="Porter J.L."/>
            <person name="Howden B."/>
            <person name="Hertweck C."/>
            <person name="Stinear T.P."/>
            <person name="Pidot S.J."/>
        </authorList>
    </citation>
    <scope>NUCLEOTIDE SEQUENCE [LARGE SCALE GENOMIC DNA]</scope>
    <source>
        <strain evidence="11 12">AUSMDU00012717</strain>
    </source>
</reference>
<dbReference type="Gene3D" id="2.60.120.10">
    <property type="entry name" value="Jelly Rolls"/>
    <property type="match status" value="1"/>
</dbReference>
<dbReference type="InterPro" id="IPR014710">
    <property type="entry name" value="RmlC-like_jellyroll"/>
</dbReference>
<feature type="site" description="May play a role in transmitting local conformational changes" evidence="9">
    <location>
        <position position="137"/>
    </location>
</feature>
<keyword evidence="5 9" id="KW-0223">Dioxygenase</keyword>
<evidence type="ECO:0000256" key="5">
    <source>
        <dbReference type="ARBA" id="ARBA00022964"/>
    </source>
</evidence>
<evidence type="ECO:0000313" key="11">
    <source>
        <dbReference type="EMBL" id="QIS15153.1"/>
    </source>
</evidence>
<evidence type="ECO:0000256" key="2">
    <source>
        <dbReference type="ARBA" id="ARBA00022596"/>
    </source>
</evidence>
<organism evidence="11 12">
    <name type="scientific">Nocardia arthritidis</name>
    <dbReference type="NCBI Taxonomy" id="228602"/>
    <lineage>
        <taxon>Bacteria</taxon>
        <taxon>Bacillati</taxon>
        <taxon>Actinomycetota</taxon>
        <taxon>Actinomycetes</taxon>
        <taxon>Mycobacteriales</taxon>
        <taxon>Nocardiaceae</taxon>
        <taxon>Nocardia</taxon>
    </lineage>
</organism>
<dbReference type="UniPathway" id="UPA00904">
    <property type="reaction ID" value="UER00878"/>
</dbReference>
<evidence type="ECO:0000256" key="10">
    <source>
        <dbReference type="SAM" id="MobiDB-lite"/>
    </source>
</evidence>
<dbReference type="GO" id="GO:0010309">
    <property type="term" value="F:acireductone dioxygenase [iron(II)-requiring] activity"/>
    <property type="evidence" value="ECO:0007669"/>
    <property type="project" value="UniProtKB-UniRule"/>
</dbReference>
<gene>
    <name evidence="9" type="primary">mtnD</name>
    <name evidence="11" type="ORF">F5544_36625</name>
</gene>
<dbReference type="EMBL" id="CP046172">
    <property type="protein sequence ID" value="QIS15153.1"/>
    <property type="molecule type" value="Genomic_DNA"/>
</dbReference>
<dbReference type="Proteomes" id="UP000503540">
    <property type="component" value="Chromosome"/>
</dbReference>
<feature type="binding site" evidence="9">
    <location>
        <position position="138"/>
    </location>
    <ligand>
        <name>Ni(2+)</name>
        <dbReference type="ChEBI" id="CHEBI:49786"/>
    </ligand>
</feature>
<keyword evidence="8 9" id="KW-0486">Methionine biosynthesis</keyword>
<name>A0A6G9YQG0_9NOCA</name>
<dbReference type="GO" id="GO:0010308">
    <property type="term" value="F:acireductone dioxygenase (Ni2+-requiring) activity"/>
    <property type="evidence" value="ECO:0007669"/>
    <property type="project" value="UniProtKB-UniRule"/>
</dbReference>
<dbReference type="GO" id="GO:0019509">
    <property type="term" value="P:L-methionine salvage from methylthioadenosine"/>
    <property type="evidence" value="ECO:0007669"/>
    <property type="project" value="UniProtKB-UniRule"/>
</dbReference>
<dbReference type="GO" id="GO:0005506">
    <property type="term" value="F:iron ion binding"/>
    <property type="evidence" value="ECO:0007669"/>
    <property type="project" value="UniProtKB-UniRule"/>
</dbReference>
<keyword evidence="7 9" id="KW-0408">Iron</keyword>
<proteinExistence type="inferred from homology"/>
<comment type="catalytic activity">
    <reaction evidence="9">
        <text>1,2-dihydroxy-5-(methylsulfanyl)pent-1-en-3-one + O2 = 3-(methylsulfanyl)propanoate + CO + formate + 2 H(+)</text>
        <dbReference type="Rhea" id="RHEA:14161"/>
        <dbReference type="ChEBI" id="CHEBI:15378"/>
        <dbReference type="ChEBI" id="CHEBI:15379"/>
        <dbReference type="ChEBI" id="CHEBI:15740"/>
        <dbReference type="ChEBI" id="CHEBI:17245"/>
        <dbReference type="ChEBI" id="CHEBI:49016"/>
        <dbReference type="ChEBI" id="CHEBI:49252"/>
        <dbReference type="EC" id="1.13.11.53"/>
    </reaction>
</comment>
<evidence type="ECO:0000256" key="9">
    <source>
        <dbReference type="HAMAP-Rule" id="MF_01682"/>
    </source>
</evidence>
<evidence type="ECO:0000313" key="12">
    <source>
        <dbReference type="Proteomes" id="UP000503540"/>
    </source>
</evidence>
<keyword evidence="6 9" id="KW-0560">Oxidoreductase</keyword>
<keyword evidence="2 9" id="KW-0533">Nickel</keyword>
<accession>A0A6G9YQG0</accession>
<sequence>MPGGAVRAGRPHRSPPRVRDAQRDSRDWTDMTLLQVMAADNAAEVRVRTTDDAVIGAELAKYGVTYGHWPVLDDAAAIASDELLARYRDEVGELNADGRYKHIDIARIHPDDGNPEWPQIAKGAREKFLNEHRHAEDEVRFFAAGRGCFYLHLGEEVLATVCEAGDLLSVPAGTLHWFDMGTRPDFIAIRFFEEEDGWIGDFSGDRISESFPTLDELLIAP</sequence>
<dbReference type="GO" id="GO:0016151">
    <property type="term" value="F:nickel cation binding"/>
    <property type="evidence" value="ECO:0007669"/>
    <property type="project" value="UniProtKB-UniRule"/>
</dbReference>
<dbReference type="SUPFAM" id="SSF51182">
    <property type="entry name" value="RmlC-like cupins"/>
    <property type="match status" value="1"/>
</dbReference>
<protein>
    <recommendedName>
        <fullName evidence="9">Acireductone dioxygenase</fullName>
    </recommendedName>
    <alternativeName>
        <fullName evidence="9">1,2-dihydroxy-3-keto-5-methylthiopentene dioxygenase</fullName>
        <shortName evidence="9">DHK-MTPene dioxygenase</shortName>
    </alternativeName>
    <alternativeName>
        <fullName evidence="9">Acireductone dioxygenase (Fe(2+)-requiring)</fullName>
        <shortName evidence="9">ARD'</shortName>
        <shortName evidence="9">Fe-ARD</shortName>
        <ecNumber evidence="9">1.13.11.54</ecNumber>
    </alternativeName>
    <alternativeName>
        <fullName evidence="9">Acireductone dioxygenase (Ni(2+)-requiring)</fullName>
        <shortName evidence="9">ARD</shortName>
        <shortName evidence="9">Ni-ARD</shortName>
        <ecNumber evidence="9">1.13.11.53</ecNumber>
    </alternativeName>
</protein>
<dbReference type="EC" id="1.13.11.54" evidence="9"/>
<evidence type="ECO:0000256" key="1">
    <source>
        <dbReference type="ARBA" id="ARBA00000428"/>
    </source>
</evidence>